<comment type="caution">
    <text evidence="1">The sequence shown here is derived from an EMBL/GenBank/DDBJ whole genome shotgun (WGS) entry which is preliminary data.</text>
</comment>
<organism evidence="1 2">
    <name type="scientific">Smallanthus sonchifolius</name>
    <dbReference type="NCBI Taxonomy" id="185202"/>
    <lineage>
        <taxon>Eukaryota</taxon>
        <taxon>Viridiplantae</taxon>
        <taxon>Streptophyta</taxon>
        <taxon>Embryophyta</taxon>
        <taxon>Tracheophyta</taxon>
        <taxon>Spermatophyta</taxon>
        <taxon>Magnoliopsida</taxon>
        <taxon>eudicotyledons</taxon>
        <taxon>Gunneridae</taxon>
        <taxon>Pentapetalae</taxon>
        <taxon>asterids</taxon>
        <taxon>campanulids</taxon>
        <taxon>Asterales</taxon>
        <taxon>Asteraceae</taxon>
        <taxon>Asteroideae</taxon>
        <taxon>Heliantheae alliance</taxon>
        <taxon>Millerieae</taxon>
        <taxon>Smallanthus</taxon>
    </lineage>
</organism>
<sequence>MGMVTIRPGKLSRSGGFREGDGGGGRWRRRVAGGGRLEVGAMVAGEWRGGGEGAATGSSSGRDGSDDGNRGVAAASGGGGTLEWWRWDVGVAGVGRGGRQRTRRIRDAILEIV</sequence>
<evidence type="ECO:0000313" key="1">
    <source>
        <dbReference type="EMBL" id="KAI3800148.1"/>
    </source>
</evidence>
<evidence type="ECO:0000313" key="2">
    <source>
        <dbReference type="Proteomes" id="UP001056120"/>
    </source>
</evidence>
<dbReference type="Proteomes" id="UP001056120">
    <property type="component" value="Linkage Group LG11"/>
</dbReference>
<gene>
    <name evidence="1" type="ORF">L1987_35458</name>
</gene>
<reference evidence="1 2" key="2">
    <citation type="journal article" date="2022" name="Mol. Ecol. Resour.">
        <title>The genomes of chicory, endive, great burdock and yacon provide insights into Asteraceae paleo-polyploidization history and plant inulin production.</title>
        <authorList>
            <person name="Fan W."/>
            <person name="Wang S."/>
            <person name="Wang H."/>
            <person name="Wang A."/>
            <person name="Jiang F."/>
            <person name="Liu H."/>
            <person name="Zhao H."/>
            <person name="Xu D."/>
            <person name="Zhang Y."/>
        </authorList>
    </citation>
    <scope>NUCLEOTIDE SEQUENCE [LARGE SCALE GENOMIC DNA]</scope>
    <source>
        <strain evidence="2">cv. Yunnan</strain>
        <tissue evidence="1">Leaves</tissue>
    </source>
</reference>
<name>A0ACB9HXU6_9ASTR</name>
<reference evidence="2" key="1">
    <citation type="journal article" date="2022" name="Mol. Ecol. Resour.">
        <title>The genomes of chicory, endive, great burdock and yacon provide insights into Asteraceae palaeo-polyploidization history and plant inulin production.</title>
        <authorList>
            <person name="Fan W."/>
            <person name="Wang S."/>
            <person name="Wang H."/>
            <person name="Wang A."/>
            <person name="Jiang F."/>
            <person name="Liu H."/>
            <person name="Zhao H."/>
            <person name="Xu D."/>
            <person name="Zhang Y."/>
        </authorList>
    </citation>
    <scope>NUCLEOTIDE SEQUENCE [LARGE SCALE GENOMIC DNA]</scope>
    <source>
        <strain evidence="2">cv. Yunnan</strain>
    </source>
</reference>
<proteinExistence type="predicted"/>
<protein>
    <submittedName>
        <fullName evidence="1">Uncharacterized protein</fullName>
    </submittedName>
</protein>
<dbReference type="EMBL" id="CM042028">
    <property type="protein sequence ID" value="KAI3800148.1"/>
    <property type="molecule type" value="Genomic_DNA"/>
</dbReference>
<keyword evidence="2" id="KW-1185">Reference proteome</keyword>
<accession>A0ACB9HXU6</accession>